<keyword evidence="3 6" id="KW-1133">Transmembrane helix</keyword>
<dbReference type="InParanoid" id="A0A2I1DLR7"/>
<comment type="subcellular location">
    <subcellularLocation>
        <location evidence="1">Membrane</location>
        <topology evidence="1">Multi-pass membrane protein</topology>
    </subcellularLocation>
</comment>
<evidence type="ECO:0000313" key="8">
    <source>
        <dbReference type="Proteomes" id="UP000234329"/>
    </source>
</evidence>
<keyword evidence="2 6" id="KW-0812">Transmembrane</keyword>
<evidence type="ECO:0000313" key="7">
    <source>
        <dbReference type="EMBL" id="PKY10822.1"/>
    </source>
</evidence>
<feature type="transmembrane region" description="Helical" evidence="6">
    <location>
        <begin position="257"/>
        <end position="279"/>
    </location>
</feature>
<evidence type="ECO:0000256" key="1">
    <source>
        <dbReference type="ARBA" id="ARBA00004141"/>
    </source>
</evidence>
<dbReference type="AlphaFoldDB" id="A0A2I1DLR7"/>
<feature type="transmembrane region" description="Helical" evidence="6">
    <location>
        <begin position="448"/>
        <end position="467"/>
    </location>
</feature>
<dbReference type="InterPro" id="IPR053153">
    <property type="entry name" value="APC_K+_Transporter"/>
</dbReference>
<dbReference type="Gene3D" id="1.20.1740.10">
    <property type="entry name" value="Amino acid/polyamine transporter I"/>
    <property type="match status" value="1"/>
</dbReference>
<feature type="transmembrane region" description="Helical" evidence="6">
    <location>
        <begin position="169"/>
        <end position="192"/>
    </location>
</feature>
<evidence type="ECO:0000256" key="3">
    <source>
        <dbReference type="ARBA" id="ARBA00022989"/>
    </source>
</evidence>
<evidence type="ECO:0000256" key="5">
    <source>
        <dbReference type="SAM" id="MobiDB-lite"/>
    </source>
</evidence>
<feature type="compositionally biased region" description="Polar residues" evidence="5">
    <location>
        <begin position="690"/>
        <end position="714"/>
    </location>
</feature>
<organism evidence="7 8">
    <name type="scientific">Acidithiobacillus marinus</name>
    <dbReference type="NCBI Taxonomy" id="187490"/>
    <lineage>
        <taxon>Bacteria</taxon>
        <taxon>Pseudomonadati</taxon>
        <taxon>Pseudomonadota</taxon>
        <taxon>Acidithiobacillia</taxon>
        <taxon>Acidithiobacillales</taxon>
        <taxon>Acidithiobacillaceae</taxon>
        <taxon>Acidithiobacillus</taxon>
    </lineage>
</organism>
<evidence type="ECO:0000256" key="6">
    <source>
        <dbReference type="SAM" id="Phobius"/>
    </source>
</evidence>
<evidence type="ECO:0000256" key="4">
    <source>
        <dbReference type="ARBA" id="ARBA00023136"/>
    </source>
</evidence>
<protein>
    <submittedName>
        <fullName evidence="7">Amino acid transporter</fullName>
    </submittedName>
</protein>
<dbReference type="RefSeq" id="WP_101537755.1">
    <property type="nucleotide sequence ID" value="NZ_MXAV01000033.1"/>
</dbReference>
<accession>A0A2I1DLR7</accession>
<feature type="transmembrane region" description="Helical" evidence="6">
    <location>
        <begin position="365"/>
        <end position="383"/>
    </location>
</feature>
<feature type="transmembrane region" description="Helical" evidence="6">
    <location>
        <begin position="422"/>
        <end position="442"/>
    </location>
</feature>
<feature type="transmembrane region" description="Helical" evidence="6">
    <location>
        <begin position="212"/>
        <end position="236"/>
    </location>
</feature>
<dbReference type="Proteomes" id="UP000234329">
    <property type="component" value="Unassembled WGS sequence"/>
</dbReference>
<feature type="transmembrane region" description="Helical" evidence="6">
    <location>
        <begin position="389"/>
        <end position="410"/>
    </location>
</feature>
<comment type="caution">
    <text evidence="7">The sequence shown here is derived from an EMBL/GenBank/DDBJ whole genome shotgun (WGS) entry which is preliminary data.</text>
</comment>
<dbReference type="GO" id="GO:0016020">
    <property type="term" value="C:membrane"/>
    <property type="evidence" value="ECO:0007669"/>
    <property type="project" value="UniProtKB-SubCell"/>
</dbReference>
<keyword evidence="8" id="KW-1185">Reference proteome</keyword>
<feature type="transmembrane region" description="Helical" evidence="6">
    <location>
        <begin position="322"/>
        <end position="344"/>
    </location>
</feature>
<keyword evidence="4 6" id="KW-0472">Membrane</keyword>
<sequence length="714" mass="78237">MAWIRLPRFRRAVNVFNPKLFESLSLAAFLAWVGLGSDALSSSAYGPPEIYYALKGHEYLAVFLAIGIPISVFIISAGYKQVIALFPDGGGGYHTASTLLGPKAGLVSGSALIVDYVLTAAISVASGTETLLSSLPAYWYSERILIDVAILLFLIFINLRGMKESIKILLPIFMAFVATHIIMLGFGLVSHVGDFPSIASNTIAGARHDDQVYGWIFIAALVMRAFSLGGGTYTGLEAVANGVHIMREPRIQTGQRTMTLLATSLSLVAGSLIFLYLMYHVHEHSGQTLNAVLYTAITSDWTIAGIHFGPTATIITLITEGLLLFIAANTGIITAPIVMANMAVDRWLPERFSYLSDRFVSRNGILLVGFSAVAILLATGGHVRILVVLYSINVFITFTLTMAGLSRHWFTQRHQEPRWKGRLTISVLGLLVTASILAITVFEKFDAGGWFTLLVTLVVVVLGYLIYRHYKSIRKITAELDETMLDVVPEHLEPGPNLPLDPRGATAVFFVSRFDGLGLHTLLTAHRMVGGFVKNYVFLLAGIVGQGEFKGIKALEDLKVYVEAEADQYMAFCRNEGMASTWFATYSTDRILAMEELADVAIRYFPQSIFFAGRVIDNRARGPFHGLLHDEVSFIVQDRLQHDGFSMMIVPVHVHGIPSQPPRIELPISMSPDMELVQQEDADKEGSKAKAQTQETGEATEQPTSGNSQDAPRN</sequence>
<dbReference type="PANTHER" id="PTHR47704:SF1">
    <property type="entry name" value="POTASSIUM TRANSPORTER KIMA"/>
    <property type="match status" value="1"/>
</dbReference>
<evidence type="ECO:0000256" key="2">
    <source>
        <dbReference type="ARBA" id="ARBA00022692"/>
    </source>
</evidence>
<gene>
    <name evidence="7" type="ORF">B1757_07650</name>
</gene>
<dbReference type="InterPro" id="IPR002293">
    <property type="entry name" value="AA/rel_permease1"/>
</dbReference>
<dbReference type="Pfam" id="PF13520">
    <property type="entry name" value="AA_permease_2"/>
    <property type="match status" value="1"/>
</dbReference>
<proteinExistence type="predicted"/>
<feature type="transmembrane region" description="Helical" evidence="6">
    <location>
        <begin position="59"/>
        <end position="79"/>
    </location>
</feature>
<dbReference type="PANTHER" id="PTHR47704">
    <property type="entry name" value="POTASSIUM TRANSPORTER KIMA"/>
    <property type="match status" value="1"/>
</dbReference>
<feature type="region of interest" description="Disordered" evidence="5">
    <location>
        <begin position="663"/>
        <end position="714"/>
    </location>
</feature>
<dbReference type="EMBL" id="MXAV01000033">
    <property type="protein sequence ID" value="PKY10822.1"/>
    <property type="molecule type" value="Genomic_DNA"/>
</dbReference>
<reference evidence="7 8" key="1">
    <citation type="submission" date="2017-03" db="EMBL/GenBank/DDBJ databases">
        <title>Draft genime sequence of the acidophilic sulfur-oxidizing bacterium Acidithiobacillus sp. SH, isolated from seawater.</title>
        <authorList>
            <person name="Sharmin S."/>
            <person name="Tokuhisa M."/>
            <person name="Kanao T."/>
            <person name="Kamimura K."/>
        </authorList>
    </citation>
    <scope>NUCLEOTIDE SEQUENCE [LARGE SCALE GENOMIC DNA]</scope>
    <source>
        <strain evidence="7 8">SH</strain>
    </source>
</reference>
<dbReference type="OrthoDB" id="9759676at2"/>
<dbReference type="GO" id="GO:0022857">
    <property type="term" value="F:transmembrane transporter activity"/>
    <property type="evidence" value="ECO:0007669"/>
    <property type="project" value="InterPro"/>
</dbReference>
<feature type="transmembrane region" description="Helical" evidence="6">
    <location>
        <begin position="104"/>
        <end position="125"/>
    </location>
</feature>
<name>A0A2I1DLR7_9PROT</name>
<feature type="transmembrane region" description="Helical" evidence="6">
    <location>
        <begin position="137"/>
        <end position="157"/>
    </location>
</feature>